<dbReference type="InterPro" id="IPR029472">
    <property type="entry name" value="Copia-like_N"/>
</dbReference>
<reference evidence="7 8" key="1">
    <citation type="journal article" date="2018" name="PLoS Genet.">
        <title>Population sequencing reveals clonal diversity and ancestral inbreeding in the grapevine cultivar Chardonnay.</title>
        <authorList>
            <person name="Roach M.J."/>
            <person name="Johnson D.L."/>
            <person name="Bohlmann J."/>
            <person name="van Vuuren H.J."/>
            <person name="Jones S.J."/>
            <person name="Pretorius I.S."/>
            <person name="Schmidt S.A."/>
            <person name="Borneman A.R."/>
        </authorList>
    </citation>
    <scope>NUCLEOTIDE SEQUENCE [LARGE SCALE GENOMIC DNA]</scope>
    <source>
        <strain evidence="8">cv. Chardonnay</strain>
        <tissue evidence="7">Leaf</tissue>
    </source>
</reference>
<evidence type="ECO:0000259" key="4">
    <source>
        <dbReference type="Pfam" id="PF07727"/>
    </source>
</evidence>
<dbReference type="GO" id="GO:0016846">
    <property type="term" value="F:carbon-sulfur lyase activity"/>
    <property type="evidence" value="ECO:0007669"/>
    <property type="project" value="InterPro"/>
</dbReference>
<feature type="domain" description="Reverse transcriptase Ty1/copia-type" evidence="4">
    <location>
        <begin position="629"/>
        <end position="871"/>
    </location>
</feature>
<dbReference type="InterPro" id="IPR057670">
    <property type="entry name" value="SH3_retrovirus"/>
</dbReference>
<organism evidence="7 8">
    <name type="scientific">Vitis vinifera</name>
    <name type="common">Grape</name>
    <dbReference type="NCBI Taxonomy" id="29760"/>
    <lineage>
        <taxon>Eukaryota</taxon>
        <taxon>Viridiplantae</taxon>
        <taxon>Streptophyta</taxon>
        <taxon>Embryophyta</taxon>
        <taxon>Tracheophyta</taxon>
        <taxon>Spermatophyta</taxon>
        <taxon>Magnoliopsida</taxon>
        <taxon>eudicotyledons</taxon>
        <taxon>Gunneridae</taxon>
        <taxon>Pentapetalae</taxon>
        <taxon>rosids</taxon>
        <taxon>Vitales</taxon>
        <taxon>Vitaceae</taxon>
        <taxon>Viteae</taxon>
        <taxon>Vitis</taxon>
    </lineage>
</organism>
<dbReference type="InterPro" id="IPR006948">
    <property type="entry name" value="Alliinase_C"/>
</dbReference>
<dbReference type="PANTHER" id="PTHR11439:SF487">
    <property type="entry name" value="RNA-DIRECTED DNA POLYMERASE"/>
    <property type="match status" value="1"/>
</dbReference>
<evidence type="ECO:0000256" key="1">
    <source>
        <dbReference type="ARBA" id="ARBA00006312"/>
    </source>
</evidence>
<dbReference type="InterPro" id="IPR015424">
    <property type="entry name" value="PyrdxlP-dep_Trfase"/>
</dbReference>
<protein>
    <submittedName>
        <fullName evidence="7">Retrovirus-related Pol polyprotein from transposon RE2</fullName>
    </submittedName>
</protein>
<dbReference type="EMBL" id="QGNW01001539">
    <property type="protein sequence ID" value="RVW37383.1"/>
    <property type="molecule type" value="Genomic_DNA"/>
</dbReference>
<feature type="domain" description="Retroviral polymerase SH3-like" evidence="6">
    <location>
        <begin position="489"/>
        <end position="540"/>
    </location>
</feature>
<dbReference type="Gene3D" id="3.90.1150.10">
    <property type="entry name" value="Aspartate Aminotransferase, domain 1"/>
    <property type="match status" value="1"/>
</dbReference>
<name>A0A438DPL1_VITVI</name>
<dbReference type="SUPFAM" id="SSF56672">
    <property type="entry name" value="DNA/RNA polymerases"/>
    <property type="match status" value="1"/>
</dbReference>
<sequence length="1383" mass="154629">MAGDDEQPPLPPKREMNSPFFLGTGDRPGDFITPTRLRGDNYDDWASDIQLALEARRKFEFLEGTITGPQPPYTQSDWNTVNAMLVSWITNTIDPEVKSTLSKFRDAKRLWEHLKQRYAMVNGPKIQQLKTSIAKCEQSKSMSVTTYYGKLNVLWEELFKHEPLISCTCCSSCTAASLHQARREQGKLHDFLMGLNTDLYAQLRTNILSQDPLPSLDRAYQLVIQDERVRLAKAVTEDKPVEVLGFAVRTGAGRGRGKTERPVCSHCKKTGHETSTCWSLVACPHCHKHGHDKNNCYEIVGYPEGWLDQNKADGGAGRSRQQAGRGRGSARANAASSTIGASSTKSSTDQLFTPEQWKALASLIGNAQVPDDRLNGKFDTKSWIIDTGATHHVTGDLSWLFDTIALFECPVGLPNGESVVATQSGSDHTRELIGTGVRRDGLYYFGGAEGDSVQHVSVHNAASTLELWHKRMGHPSEKVVKLLPPVSNLKGDKFASRIRKCVFLGYPFGKKGWKLFDLDTKELFVSRDVKFFEDVFPFGNPGAVNIIPDNIVPTSAPMGKGMRDKFPSVLLRDFVTHTVVAESPSPATPSPQHPSAIISSNDPKSFKEAMKDVGWQKSMHEEIRALEENGTWTLEPLPKGKRALGSQWVYRTKYFSNGDIERLKSRLVVLGNHQEAGIDYHETFSPVAKMTTVRAFLAIAASKNWELYQMDVHNAFLHGDLEEEVYMKLPPGFESSDPNLVCRLRKSLYGLKQAPRCWFAKLVTALKGYGFLQSYSDYSLFTYTKGNVQINVLVYVDDLIISGNDSAALKTFKAYLSDCFKMKDLGVLKYFLGIEVARSSAGLFLCQRKYTLDIVSEAGLLGAKPCGFPIEQNHRLGLANGELLSNPESYRRLVGRLIYLAVTRPDLAYSVHILSQFMQEPRIEHWGAALRVVRYLKGTPGQGILLRADSDLSLQDWCDSDWAACPITRRSLSGWLVFLGQSPISWKTKKQHTVSRSSAEAEYRAMAAVTCELKWLKGLLLSLGVHHPKAIKLFCDSQSALHMAKNPVFHERTKHIESLISRLLEDHIRKLHTTVGNAVTQGRFIVFGAGSTQLLNAAVHALSPDNSSAPAKVVASFPFYTVYQLQTDFFRSVNFQFQGDASLWKNKSDSTLNFIEFVTSPNNPDGQLKKAVLQGPHVKTIHDHAYYWPHFTAIPAPADEDLMIFTLSKLTGHAGTRLGWALIKDEALYQRMSTYVKMNILGVSKDTQLRALKLLKVALEGSGKEIFEFGYTAMKERWERLSNALSESKRFSIQEIAPQYCTFFKTVRGPSPAYAWFKCEREEDKECYTVLKEAGIIGREGNLYGAETSYVRLSLLKSQDDFDALLHQINKLVAQEDGTKSII</sequence>
<feature type="domain" description="Retrotransposon Copia-like N-terminal" evidence="5">
    <location>
        <begin position="26"/>
        <end position="69"/>
    </location>
</feature>
<evidence type="ECO:0000259" key="5">
    <source>
        <dbReference type="Pfam" id="PF14244"/>
    </source>
</evidence>
<dbReference type="PANTHER" id="PTHR11439">
    <property type="entry name" value="GAG-POL-RELATED RETROTRANSPOSON"/>
    <property type="match status" value="1"/>
</dbReference>
<evidence type="ECO:0000259" key="3">
    <source>
        <dbReference type="Pfam" id="PF04864"/>
    </source>
</evidence>
<evidence type="ECO:0000259" key="6">
    <source>
        <dbReference type="Pfam" id="PF25597"/>
    </source>
</evidence>
<gene>
    <name evidence="7" type="primary">RE2_799</name>
    <name evidence="7" type="ORF">CK203_081674</name>
</gene>
<feature type="compositionally biased region" description="Low complexity" evidence="2">
    <location>
        <begin position="318"/>
        <end position="348"/>
    </location>
</feature>
<feature type="region of interest" description="Disordered" evidence="2">
    <location>
        <begin position="311"/>
        <end position="349"/>
    </location>
</feature>
<evidence type="ECO:0000313" key="7">
    <source>
        <dbReference type="EMBL" id="RVW37383.1"/>
    </source>
</evidence>
<feature type="region of interest" description="Disordered" evidence="2">
    <location>
        <begin position="1"/>
        <end position="28"/>
    </location>
</feature>
<comment type="caution">
    <text evidence="7">The sequence shown here is derived from an EMBL/GenBank/DDBJ whole genome shotgun (WGS) entry which is preliminary data.</text>
</comment>
<dbReference type="Gene3D" id="3.40.640.10">
    <property type="entry name" value="Type I PLP-dependent aspartate aminotransferase-like (Major domain)"/>
    <property type="match status" value="1"/>
</dbReference>
<dbReference type="Proteomes" id="UP000288805">
    <property type="component" value="Unassembled WGS sequence"/>
</dbReference>
<dbReference type="Pfam" id="PF07727">
    <property type="entry name" value="RVT_2"/>
    <property type="match status" value="1"/>
</dbReference>
<dbReference type="SUPFAM" id="SSF53383">
    <property type="entry name" value="PLP-dependent transferases"/>
    <property type="match status" value="1"/>
</dbReference>
<comment type="similarity">
    <text evidence="1">Belongs to the alliinase family.</text>
</comment>
<dbReference type="InterPro" id="IPR015421">
    <property type="entry name" value="PyrdxlP-dep_Trfase_major"/>
</dbReference>
<dbReference type="InterPro" id="IPR043502">
    <property type="entry name" value="DNA/RNA_pol_sf"/>
</dbReference>
<evidence type="ECO:0000313" key="8">
    <source>
        <dbReference type="Proteomes" id="UP000288805"/>
    </source>
</evidence>
<feature type="region of interest" description="Disordered" evidence="2">
    <location>
        <begin position="582"/>
        <end position="601"/>
    </location>
</feature>
<dbReference type="Pfam" id="PF14244">
    <property type="entry name" value="Retrotran_gag_3"/>
    <property type="match status" value="1"/>
</dbReference>
<dbReference type="InterPro" id="IPR015422">
    <property type="entry name" value="PyrdxlP-dep_Trfase_small"/>
</dbReference>
<dbReference type="CDD" id="cd09272">
    <property type="entry name" value="RNase_HI_RT_Ty1"/>
    <property type="match status" value="1"/>
</dbReference>
<dbReference type="Pfam" id="PF25597">
    <property type="entry name" value="SH3_retrovirus"/>
    <property type="match status" value="1"/>
</dbReference>
<dbReference type="Pfam" id="PF04864">
    <property type="entry name" value="Alliinase_C"/>
    <property type="match status" value="1"/>
</dbReference>
<dbReference type="CDD" id="cd00609">
    <property type="entry name" value="AAT_like"/>
    <property type="match status" value="1"/>
</dbReference>
<dbReference type="InterPro" id="IPR013103">
    <property type="entry name" value="RVT_2"/>
</dbReference>
<feature type="domain" description="Alliinase C-terminal" evidence="3">
    <location>
        <begin position="1056"/>
        <end position="1373"/>
    </location>
</feature>
<evidence type="ECO:0000256" key="2">
    <source>
        <dbReference type="SAM" id="MobiDB-lite"/>
    </source>
</evidence>
<proteinExistence type="inferred from homology"/>
<accession>A0A438DPL1</accession>